<name>K6VMV0_9MICO</name>
<organism evidence="2 3">
    <name type="scientific">Austwickia chelonae NBRC 105200</name>
    <dbReference type="NCBI Taxonomy" id="1184607"/>
    <lineage>
        <taxon>Bacteria</taxon>
        <taxon>Bacillati</taxon>
        <taxon>Actinomycetota</taxon>
        <taxon>Actinomycetes</taxon>
        <taxon>Micrococcales</taxon>
        <taxon>Dermatophilaceae</taxon>
        <taxon>Austwickia</taxon>
    </lineage>
</organism>
<gene>
    <name evidence="2" type="ORF">AUCHE_08_02630</name>
</gene>
<dbReference type="STRING" id="100225.SAMN05421595_0535"/>
<dbReference type="Proteomes" id="UP000008495">
    <property type="component" value="Unassembled WGS sequence"/>
</dbReference>
<keyword evidence="3" id="KW-1185">Reference proteome</keyword>
<evidence type="ECO:0000313" key="2">
    <source>
        <dbReference type="EMBL" id="GAB78019.1"/>
    </source>
</evidence>
<dbReference type="AlphaFoldDB" id="K6VMV0"/>
<evidence type="ECO:0000313" key="3">
    <source>
        <dbReference type="Proteomes" id="UP000008495"/>
    </source>
</evidence>
<dbReference type="OrthoDB" id="4870634at2"/>
<accession>K6VMV0</accession>
<dbReference type="EMBL" id="BAGZ01000008">
    <property type="protein sequence ID" value="GAB78019.1"/>
    <property type="molecule type" value="Genomic_DNA"/>
</dbReference>
<comment type="caution">
    <text evidence="2">The sequence shown here is derived from an EMBL/GenBank/DDBJ whole genome shotgun (WGS) entry which is preliminary data.</text>
</comment>
<feature type="compositionally biased region" description="Polar residues" evidence="1">
    <location>
        <begin position="101"/>
        <end position="111"/>
    </location>
</feature>
<evidence type="ECO:0000256" key="1">
    <source>
        <dbReference type="SAM" id="MobiDB-lite"/>
    </source>
</evidence>
<sequence length="121" mass="13306">MAAHQVDDAIRAELERLGRWWRTLPLPQALVRVAILRSYAQSCADECADLLGRPQEELPDLGPATLWDQVMVVTYDLSALRGADGPDALAKRLVLLRRQVTGQVGQRTSGKSGADEDRVLS</sequence>
<dbReference type="RefSeq" id="WP_006502773.1">
    <property type="nucleotide sequence ID" value="NZ_BAGZ01000008.1"/>
</dbReference>
<reference evidence="2 3" key="1">
    <citation type="submission" date="2012-08" db="EMBL/GenBank/DDBJ databases">
        <title>Whole genome shotgun sequence of Austwickia chelonae NBRC 105200.</title>
        <authorList>
            <person name="Yoshida I."/>
            <person name="Hosoyama A."/>
            <person name="Tsuchikane K."/>
            <person name="Katsumata H."/>
            <person name="Ando Y."/>
            <person name="Ohji S."/>
            <person name="Hamada M."/>
            <person name="Tamura T."/>
            <person name="Yamazoe A."/>
            <person name="Yamazaki S."/>
            <person name="Fujita N."/>
        </authorList>
    </citation>
    <scope>NUCLEOTIDE SEQUENCE [LARGE SCALE GENOMIC DNA]</scope>
    <source>
        <strain evidence="2 3">NBRC 105200</strain>
    </source>
</reference>
<proteinExistence type="predicted"/>
<feature type="region of interest" description="Disordered" evidence="1">
    <location>
        <begin position="101"/>
        <end position="121"/>
    </location>
</feature>
<protein>
    <submittedName>
        <fullName evidence="2">Uncharacterized protein</fullName>
    </submittedName>
</protein>